<dbReference type="GeneID" id="100901969"/>
<proteinExistence type="inferred from homology"/>
<dbReference type="GO" id="GO:0004531">
    <property type="term" value="F:deoxyribonuclease II activity"/>
    <property type="evidence" value="ECO:0007669"/>
    <property type="project" value="InterPro"/>
</dbReference>
<dbReference type="InterPro" id="IPR004947">
    <property type="entry name" value="DNase_II"/>
</dbReference>
<evidence type="ECO:0000313" key="4">
    <source>
        <dbReference type="RefSeq" id="XP_003741815.2"/>
    </source>
</evidence>
<dbReference type="CDD" id="cd09120">
    <property type="entry name" value="PLDc_DNaseII_1"/>
    <property type="match status" value="1"/>
</dbReference>
<dbReference type="KEGG" id="goe:100901969"/>
<keyword evidence="3" id="KW-1185">Reference proteome</keyword>
<dbReference type="RefSeq" id="XP_003741815.2">
    <property type="nucleotide sequence ID" value="XM_003741767.2"/>
</dbReference>
<protein>
    <submittedName>
        <fullName evidence="4">Plancitoxin-1</fullName>
    </submittedName>
</protein>
<dbReference type="Proteomes" id="UP000694867">
    <property type="component" value="Unplaced"/>
</dbReference>
<name>A0AAJ6VX19_9ACAR</name>
<dbReference type="PANTHER" id="PTHR10858">
    <property type="entry name" value="DEOXYRIBONUCLEASE II"/>
    <property type="match status" value="1"/>
</dbReference>
<comment type="similarity">
    <text evidence="1">Belongs to the DNase II family.</text>
</comment>
<gene>
    <name evidence="4" type="primary">LOC100901969</name>
</gene>
<organism evidence="3 4">
    <name type="scientific">Galendromus occidentalis</name>
    <name type="common">western predatory mite</name>
    <dbReference type="NCBI Taxonomy" id="34638"/>
    <lineage>
        <taxon>Eukaryota</taxon>
        <taxon>Metazoa</taxon>
        <taxon>Ecdysozoa</taxon>
        <taxon>Arthropoda</taxon>
        <taxon>Chelicerata</taxon>
        <taxon>Arachnida</taxon>
        <taxon>Acari</taxon>
        <taxon>Parasitiformes</taxon>
        <taxon>Mesostigmata</taxon>
        <taxon>Gamasina</taxon>
        <taxon>Phytoseioidea</taxon>
        <taxon>Phytoseiidae</taxon>
        <taxon>Typhlodrominae</taxon>
        <taxon>Galendromus</taxon>
    </lineage>
</organism>
<keyword evidence="2" id="KW-0378">Hydrolase</keyword>
<dbReference type="AlphaFoldDB" id="A0AAJ6VX19"/>
<sequence length="407" mass="45206">MNSDSNALSGNASVSILYKMHSRLTEDSLSKMATVFLLLAFLAPLAYSAPQCKNHAGKDVEWYVIYKLPKTKPYAESTYIPDGGEMAYVDSTMKDAKGWILLKASVYDVKGNPVAETLGDLFTGSAPKDSLYAVYSDQPPEPYTGSAKGHTKGVVQFNKDKGFWLVHSVPRFPFNVTSKTYEYPESGRNNGQVFMCTSFKGNQLPKVALALRHQYPYIYESGAPEELLKDDDVINMMDKKFLRKPSTPVLTDTLIGSKGTEFTSFAKHQSLNDEIYANVIAPHLGANLIVETWRNGAGGKLDATCPIRGHHVTNMANVIIKFANGKQSVFTTTEDHAKWAVSADPKKPWFCAGSLNRMLSQYTRGGQTTCIQNKLLHKLFTDSVEKCQVCEGENEEKRYCKIKVTDE</sequence>
<evidence type="ECO:0000313" key="3">
    <source>
        <dbReference type="Proteomes" id="UP000694867"/>
    </source>
</evidence>
<dbReference type="PANTHER" id="PTHR10858:SF23">
    <property type="entry name" value="DEOXYRIBONUCLEASE II"/>
    <property type="match status" value="1"/>
</dbReference>
<evidence type="ECO:0000256" key="1">
    <source>
        <dbReference type="ARBA" id="ARBA00007527"/>
    </source>
</evidence>
<evidence type="ECO:0000256" key="2">
    <source>
        <dbReference type="ARBA" id="ARBA00022801"/>
    </source>
</evidence>
<dbReference type="GO" id="GO:0006309">
    <property type="term" value="P:apoptotic DNA fragmentation"/>
    <property type="evidence" value="ECO:0007669"/>
    <property type="project" value="TreeGrafter"/>
</dbReference>
<reference evidence="4" key="1">
    <citation type="submission" date="2025-08" db="UniProtKB">
        <authorList>
            <consortium name="RefSeq"/>
        </authorList>
    </citation>
    <scope>IDENTIFICATION</scope>
</reference>
<accession>A0AAJ6VX19</accession>
<dbReference type="Pfam" id="PF03265">
    <property type="entry name" value="DNase_II"/>
    <property type="match status" value="1"/>
</dbReference>